<dbReference type="InterPro" id="IPR006119">
    <property type="entry name" value="Resolv_N"/>
</dbReference>
<keyword evidence="1" id="KW-0229">DNA integration</keyword>
<evidence type="ECO:0000256" key="5">
    <source>
        <dbReference type="PROSITE-ProRule" id="PRU10137"/>
    </source>
</evidence>
<evidence type="ECO:0000256" key="3">
    <source>
        <dbReference type="ARBA" id="ARBA00023172"/>
    </source>
</evidence>
<proteinExistence type="predicted"/>
<dbReference type="InterPro" id="IPR036162">
    <property type="entry name" value="Resolvase-like_N_sf"/>
</dbReference>
<protein>
    <recommendedName>
        <fullName evidence="6">Resolvase/invertase-type recombinase catalytic domain-containing protein</fullName>
    </recommendedName>
</protein>
<dbReference type="InterPro" id="IPR050639">
    <property type="entry name" value="SSR_resolvase"/>
</dbReference>
<keyword evidence="3" id="KW-0233">DNA recombination</keyword>
<dbReference type="SMART" id="SM00857">
    <property type="entry name" value="Resolvase"/>
    <property type="match status" value="1"/>
</dbReference>
<evidence type="ECO:0000256" key="1">
    <source>
        <dbReference type="ARBA" id="ARBA00022908"/>
    </source>
</evidence>
<dbReference type="PROSITE" id="PS00397">
    <property type="entry name" value="RECOMBINASES_1"/>
    <property type="match status" value="1"/>
</dbReference>
<evidence type="ECO:0000256" key="4">
    <source>
        <dbReference type="PIRSR" id="PIRSR606118-50"/>
    </source>
</evidence>
<dbReference type="PANTHER" id="PTHR30461:SF2">
    <property type="entry name" value="SERINE RECOMBINASE PINE-RELATED"/>
    <property type="match status" value="1"/>
</dbReference>
<sequence length="458" mass="53366">MGNLGIALYIRVSTAQQNIAMQEGSAGSILSQFPASQIHRFIDEGVSATKTKLRERPGLQKLIQSIQHREIGTVVVYDRSRISRNTYEYIAFVKIIQSYNVRVIFTGDKEPAFTSSHFIEAFYALHAQGEGKKIRQRALDAQRHFPSKLIGYIKIEENGQVRYIRDEPRATYIQSLFEKMANVSTTVEMESVFLQYRAKIKRPYLRLFKILNTPFYSAIVLNENQCQQLEYVEPITTQDLYNRVKQNLNVIASADQQVKTEQLSYRMMPVCGYCGEPMSVQSGDYFHRKMATYVCKTKIHRRNAISIQEYENEIMSIIYDYLKSIDIKKMEKMCFQYIREQEMKSKNKKRSLEQALVQINVEIVTFLAIKKRTDALLKRKEQLQVALRDQDAMIKRLDDIKVNFSEMAYLIKVRLISDLIQDSDLWDLAEDLICQISVFKSEIKMVLRCKTFIREGAF</sequence>
<evidence type="ECO:0000313" key="7">
    <source>
        <dbReference type="EMBL" id="OAG94147.1"/>
    </source>
</evidence>
<dbReference type="RefSeq" id="WP_067563700.1">
    <property type="nucleotide sequence ID" value="NZ_LSUQ01000015.1"/>
</dbReference>
<dbReference type="AlphaFoldDB" id="A0A853KBB8"/>
<dbReference type="Pfam" id="PF00239">
    <property type="entry name" value="Resolvase"/>
    <property type="match status" value="1"/>
</dbReference>
<dbReference type="Gene3D" id="3.40.50.1390">
    <property type="entry name" value="Resolvase, N-terminal catalytic domain"/>
    <property type="match status" value="1"/>
</dbReference>
<dbReference type="Proteomes" id="UP000077421">
    <property type="component" value="Unassembled WGS sequence"/>
</dbReference>
<evidence type="ECO:0000259" key="6">
    <source>
        <dbReference type="PROSITE" id="PS51736"/>
    </source>
</evidence>
<evidence type="ECO:0000256" key="2">
    <source>
        <dbReference type="ARBA" id="ARBA00023125"/>
    </source>
</evidence>
<dbReference type="InterPro" id="IPR006118">
    <property type="entry name" value="Recombinase_CS"/>
</dbReference>
<organism evidence="7 8">
    <name type="scientific">Ferroacidibacillus organovorans</name>
    <dbReference type="NCBI Taxonomy" id="1765683"/>
    <lineage>
        <taxon>Bacteria</taxon>
        <taxon>Bacillati</taxon>
        <taxon>Bacillota</taxon>
        <taxon>Bacilli</taxon>
        <taxon>Bacillales</taxon>
        <taxon>Alicyclobacillaceae</taxon>
        <taxon>Ferroacidibacillus</taxon>
    </lineage>
</organism>
<name>A0A853KBB8_9BACL</name>
<dbReference type="SUPFAM" id="SSF53041">
    <property type="entry name" value="Resolvase-like"/>
    <property type="match status" value="1"/>
</dbReference>
<reference evidence="7 8" key="1">
    <citation type="submission" date="2016-02" db="EMBL/GenBank/DDBJ databases">
        <title>Draft genome sequence of Acidibacillus ferrooxidans SLC66.</title>
        <authorList>
            <person name="Oliveira G."/>
            <person name="Nancucheo I."/>
            <person name="Dall'Agnol H."/>
            <person name="Johnson B."/>
            <person name="Oliveira R."/>
            <person name="Nunes G.L."/>
            <person name="Tzotzos G."/>
            <person name="Orellana S.C."/>
            <person name="Salim A.C."/>
            <person name="Araujo F.M."/>
        </authorList>
    </citation>
    <scope>NUCLEOTIDE SEQUENCE [LARGE SCALE GENOMIC DNA]</scope>
    <source>
        <strain evidence="7 8">SLC66</strain>
    </source>
</reference>
<dbReference type="GO" id="GO:0000150">
    <property type="term" value="F:DNA strand exchange activity"/>
    <property type="evidence" value="ECO:0007669"/>
    <property type="project" value="InterPro"/>
</dbReference>
<dbReference type="PROSITE" id="PS51736">
    <property type="entry name" value="RECOMBINASES_3"/>
    <property type="match status" value="1"/>
</dbReference>
<dbReference type="CDD" id="cd00338">
    <property type="entry name" value="Ser_Recombinase"/>
    <property type="match status" value="1"/>
</dbReference>
<keyword evidence="2" id="KW-0238">DNA-binding</keyword>
<dbReference type="PANTHER" id="PTHR30461">
    <property type="entry name" value="DNA-INVERTASE FROM LAMBDOID PROPHAGE"/>
    <property type="match status" value="1"/>
</dbReference>
<dbReference type="GO" id="GO:0003677">
    <property type="term" value="F:DNA binding"/>
    <property type="evidence" value="ECO:0007669"/>
    <property type="project" value="UniProtKB-KW"/>
</dbReference>
<feature type="domain" description="Resolvase/invertase-type recombinase catalytic" evidence="6">
    <location>
        <begin position="5"/>
        <end position="149"/>
    </location>
</feature>
<dbReference type="GO" id="GO:0015074">
    <property type="term" value="P:DNA integration"/>
    <property type="evidence" value="ECO:0007669"/>
    <property type="project" value="UniProtKB-KW"/>
</dbReference>
<comment type="caution">
    <text evidence="7">The sequence shown here is derived from an EMBL/GenBank/DDBJ whole genome shotgun (WGS) entry which is preliminary data.</text>
</comment>
<accession>A0A853KBB8</accession>
<evidence type="ECO:0000313" key="8">
    <source>
        <dbReference type="Proteomes" id="UP000077421"/>
    </source>
</evidence>
<gene>
    <name evidence="7" type="ORF">AYW79_06915</name>
</gene>
<feature type="active site" description="O-(5'-phospho-DNA)-serine intermediate" evidence="4 5">
    <location>
        <position position="13"/>
    </location>
</feature>
<dbReference type="EMBL" id="LSUQ01000015">
    <property type="protein sequence ID" value="OAG94147.1"/>
    <property type="molecule type" value="Genomic_DNA"/>
</dbReference>